<reference evidence="2" key="1">
    <citation type="journal article" date="2022" name="Cell">
        <title>Design, construction, and in vivo augmentation of a complex gut microbiome.</title>
        <authorList>
            <person name="Cheng A.G."/>
            <person name="Ho P.Y."/>
            <person name="Aranda-Diaz A."/>
            <person name="Jain S."/>
            <person name="Yu F.B."/>
            <person name="Meng X."/>
            <person name="Wang M."/>
            <person name="Iakiviak M."/>
            <person name="Nagashima K."/>
            <person name="Zhao A."/>
            <person name="Murugkar P."/>
            <person name="Patil A."/>
            <person name="Atabakhsh K."/>
            <person name="Weakley A."/>
            <person name="Yan J."/>
            <person name="Brumbaugh A.R."/>
            <person name="Higginbottom S."/>
            <person name="Dimas A."/>
            <person name="Shiver A.L."/>
            <person name="Deutschbauer A."/>
            <person name="Neff N."/>
            <person name="Sonnenburg J.L."/>
            <person name="Huang K.C."/>
            <person name="Fischbach M.A."/>
        </authorList>
    </citation>
    <scope>NUCLEOTIDE SEQUENCE</scope>
    <source>
        <strain evidence="2">DSM 19829</strain>
    </source>
</reference>
<dbReference type="InterPro" id="IPR010540">
    <property type="entry name" value="CmpB_TMEM229"/>
</dbReference>
<gene>
    <name evidence="2" type="ORF">NQ502_12540</name>
</gene>
<dbReference type="Pfam" id="PF06541">
    <property type="entry name" value="ABC_trans_CmpB"/>
    <property type="match status" value="1"/>
</dbReference>
<feature type="transmembrane region" description="Helical" evidence="1">
    <location>
        <begin position="199"/>
        <end position="225"/>
    </location>
</feature>
<dbReference type="Pfam" id="PF06161">
    <property type="entry name" value="DUF975"/>
    <property type="match status" value="1"/>
</dbReference>
<feature type="transmembrane region" description="Helical" evidence="1">
    <location>
        <begin position="565"/>
        <end position="585"/>
    </location>
</feature>
<keyword evidence="1" id="KW-1133">Transmembrane helix</keyword>
<feature type="transmembrane region" description="Helical" evidence="1">
    <location>
        <begin position="264"/>
        <end position="288"/>
    </location>
</feature>
<dbReference type="InterPro" id="IPR010380">
    <property type="entry name" value="DUF975"/>
</dbReference>
<keyword evidence="3" id="KW-1185">Reference proteome</keyword>
<feature type="transmembrane region" description="Helical" evidence="1">
    <location>
        <begin position="464"/>
        <end position="482"/>
    </location>
</feature>
<evidence type="ECO:0000256" key="1">
    <source>
        <dbReference type="SAM" id="Phobius"/>
    </source>
</evidence>
<keyword evidence="1" id="KW-0812">Transmembrane</keyword>
<feature type="transmembrane region" description="Helical" evidence="1">
    <location>
        <begin position="425"/>
        <end position="444"/>
    </location>
</feature>
<dbReference type="EMBL" id="CP102290">
    <property type="protein sequence ID" value="UWP58205.1"/>
    <property type="molecule type" value="Genomic_DNA"/>
</dbReference>
<protein>
    <submittedName>
        <fullName evidence="2">DUF975 family protein</fullName>
    </submittedName>
</protein>
<feature type="transmembrane region" description="Helical" evidence="1">
    <location>
        <begin position="489"/>
        <end position="510"/>
    </location>
</feature>
<feature type="transmembrane region" description="Helical" evidence="1">
    <location>
        <begin position="530"/>
        <end position="553"/>
    </location>
</feature>
<dbReference type="RefSeq" id="WP_028529264.1">
    <property type="nucleotide sequence ID" value="NZ_CABLBR010000021.1"/>
</dbReference>
<accession>A0ABY5VEA4</accession>
<organism evidence="2 3">
    <name type="scientific">Ruminococcus gauvreauii</name>
    <dbReference type="NCBI Taxonomy" id="438033"/>
    <lineage>
        <taxon>Bacteria</taxon>
        <taxon>Bacillati</taxon>
        <taxon>Bacillota</taxon>
        <taxon>Clostridia</taxon>
        <taxon>Eubacteriales</taxon>
        <taxon>Oscillospiraceae</taxon>
        <taxon>Ruminococcus</taxon>
    </lineage>
</organism>
<evidence type="ECO:0000313" key="3">
    <source>
        <dbReference type="Proteomes" id="UP001060164"/>
    </source>
</evidence>
<proteinExistence type="predicted"/>
<feature type="transmembrane region" description="Helical" evidence="1">
    <location>
        <begin position="144"/>
        <end position="164"/>
    </location>
</feature>
<name>A0ABY5VEA4_9FIRM</name>
<dbReference type="PANTHER" id="PTHR40076:SF1">
    <property type="entry name" value="MEMBRANE PROTEIN"/>
    <property type="match status" value="1"/>
</dbReference>
<sequence length="616" mass="69680">MLTRKDMKKRGRHSLKKHYLMFVAVCLIAGFLGAEFTNSLNMIRSYSAENIQISGHEDSASTGALSGGRGMSDVLDEILSGREEEGRKLSDELTRQQIEQAEKGNPALGRSRGVLAQAVNAVSSGSIFVTILSALNSVIGSESIAVAILIIASLLLSFGVWFFINNVYAVISRRIFLEGRCYEKVPVQRFMFLLRVKKWLRASWTMLVTYVLYTLWCLTIAGWVIKRYSYYLVPYIVAENPDIPALRAVTLSRKMMKGHKWECFLFELSFIGWYILDLVSLGLCGILYSNPYKVAAFSEYYTQLRSQAKAAEIEGSTYLDDVYLFEKPDKSLLEEKYADVLAVIKEPPAEMEKLGGIRGFFVNYLGIILLNTREEKEYEEHQARKIQFHALTYAVEGVVYPGRLSPIPEAMKRTRVETLNYMRHYSIWSLVMLFFSFSFVGWLWEVSLHLISDGEFVNRGVLHGPWLPIYGSGAVLILVLLNKVRRYPAMEFLCAVVLCGIVEYGTSYYLEVTHDGKKWWDYSGYFLNLHGRICAEGLLVFGIGGVAFVYILAPLLDNVFKKIQYRILIPVCALLLAAFITDQAYSSKHPNTGRGITDYEACSERRQMPGGSGTII</sequence>
<keyword evidence="1" id="KW-0472">Membrane</keyword>
<evidence type="ECO:0000313" key="2">
    <source>
        <dbReference type="EMBL" id="UWP58205.1"/>
    </source>
</evidence>
<dbReference type="Proteomes" id="UP001060164">
    <property type="component" value="Chromosome"/>
</dbReference>
<dbReference type="PANTHER" id="PTHR40076">
    <property type="entry name" value="MEMBRANE PROTEIN-RELATED"/>
    <property type="match status" value="1"/>
</dbReference>